<dbReference type="InterPro" id="IPR036865">
    <property type="entry name" value="CRAL-TRIO_dom_sf"/>
</dbReference>
<dbReference type="InterPro" id="IPR001251">
    <property type="entry name" value="CRAL-TRIO_dom"/>
</dbReference>
<dbReference type="SUPFAM" id="SSF52087">
    <property type="entry name" value="CRAL/TRIO domain"/>
    <property type="match status" value="1"/>
</dbReference>
<proteinExistence type="predicted"/>
<name>A0A8K0C981_IGNLU</name>
<dbReference type="PROSITE" id="PS50191">
    <property type="entry name" value="CRAL_TRIO"/>
    <property type="match status" value="1"/>
</dbReference>
<dbReference type="Pfam" id="PF00650">
    <property type="entry name" value="CRAL_TRIO"/>
    <property type="match status" value="1"/>
</dbReference>
<keyword evidence="3" id="KW-1185">Reference proteome</keyword>
<reference evidence="2" key="1">
    <citation type="submission" date="2019-08" db="EMBL/GenBank/DDBJ databases">
        <title>The genome of the North American firefly Photinus pyralis.</title>
        <authorList>
            <consortium name="Photinus pyralis genome working group"/>
            <person name="Fallon T.R."/>
            <person name="Sander Lower S.E."/>
            <person name="Weng J.-K."/>
        </authorList>
    </citation>
    <scope>NUCLEOTIDE SEQUENCE</scope>
    <source>
        <strain evidence="2">TRF0915ILg1</strain>
        <tissue evidence="2">Whole body</tissue>
    </source>
</reference>
<dbReference type="PANTHER" id="PTHR10174">
    <property type="entry name" value="ALPHA-TOCOPHEROL TRANSFER PROTEIN-RELATED"/>
    <property type="match status" value="1"/>
</dbReference>
<dbReference type="EMBL" id="VTPC01091027">
    <property type="protein sequence ID" value="KAF2880102.1"/>
    <property type="molecule type" value="Genomic_DNA"/>
</dbReference>
<dbReference type="GO" id="GO:0016020">
    <property type="term" value="C:membrane"/>
    <property type="evidence" value="ECO:0007669"/>
    <property type="project" value="TreeGrafter"/>
</dbReference>
<protein>
    <recommendedName>
        <fullName evidence="1">CRAL-TRIO domain-containing protein</fullName>
    </recommendedName>
</protein>
<organism evidence="2 3">
    <name type="scientific">Ignelater luminosus</name>
    <name type="common">Cucubano</name>
    <name type="synonym">Pyrophorus luminosus</name>
    <dbReference type="NCBI Taxonomy" id="2038154"/>
    <lineage>
        <taxon>Eukaryota</taxon>
        <taxon>Metazoa</taxon>
        <taxon>Ecdysozoa</taxon>
        <taxon>Arthropoda</taxon>
        <taxon>Hexapoda</taxon>
        <taxon>Insecta</taxon>
        <taxon>Pterygota</taxon>
        <taxon>Neoptera</taxon>
        <taxon>Endopterygota</taxon>
        <taxon>Coleoptera</taxon>
        <taxon>Polyphaga</taxon>
        <taxon>Elateriformia</taxon>
        <taxon>Elateroidea</taxon>
        <taxon>Elateridae</taxon>
        <taxon>Agrypninae</taxon>
        <taxon>Pyrophorini</taxon>
        <taxon>Ignelater</taxon>
    </lineage>
</organism>
<dbReference type="GO" id="GO:1902936">
    <property type="term" value="F:phosphatidylinositol bisphosphate binding"/>
    <property type="evidence" value="ECO:0007669"/>
    <property type="project" value="TreeGrafter"/>
</dbReference>
<dbReference type="Gene3D" id="1.20.5.1200">
    <property type="entry name" value="Alpha-tocopherol transfer"/>
    <property type="match status" value="1"/>
</dbReference>
<feature type="domain" description="CRAL-TRIO" evidence="1">
    <location>
        <begin position="1"/>
        <end position="157"/>
    </location>
</feature>
<gene>
    <name evidence="2" type="ORF">ILUMI_26078</name>
</gene>
<evidence type="ECO:0000259" key="1">
    <source>
        <dbReference type="PROSITE" id="PS50191"/>
    </source>
</evidence>
<feature type="non-terminal residue" evidence="2">
    <location>
        <position position="163"/>
    </location>
</feature>
<dbReference type="CDD" id="cd00170">
    <property type="entry name" value="SEC14"/>
    <property type="match status" value="1"/>
</dbReference>
<accession>A0A8K0C981</accession>
<comment type="caution">
    <text evidence="2">The sequence shown here is derived from an EMBL/GenBank/DDBJ whole genome shotgun (WGS) entry which is preliminary data.</text>
</comment>
<dbReference type="Proteomes" id="UP000801492">
    <property type="component" value="Unassembled WGS sequence"/>
</dbReference>
<dbReference type="Gene3D" id="3.40.525.10">
    <property type="entry name" value="CRAL-TRIO lipid binding domain"/>
    <property type="match status" value="1"/>
</dbReference>
<evidence type="ECO:0000313" key="3">
    <source>
        <dbReference type="Proteomes" id="UP000801492"/>
    </source>
</evidence>
<dbReference type="AlphaFoldDB" id="A0A8K0C981"/>
<dbReference type="OrthoDB" id="6682367at2759"/>
<evidence type="ECO:0000313" key="2">
    <source>
        <dbReference type="EMBL" id="KAF2880102.1"/>
    </source>
</evidence>
<sequence>LIMVLPKIAHPTAPRIIMIRAERADPDKVAALTIVKVLSMVLEVLFLDDDNYTIAGHGVVIDLHNLPYKYAAQLTPDFIKKIIIGVQDAQPIRIKSMNYLNCPQFCLTIYNTFKLFLNDDIIERTHFYNENNMEDFYQTVPLSILPNEYGGAGGSCDEITGNS</sequence>
<dbReference type="PANTHER" id="PTHR10174:SF216">
    <property type="entry name" value="CRAL-TRIO DOMAIN-CONTAINING PROTEIN-RELATED"/>
    <property type="match status" value="1"/>
</dbReference>
<dbReference type="PRINTS" id="PR00180">
    <property type="entry name" value="CRETINALDHBP"/>
</dbReference>